<dbReference type="InterPro" id="IPR051619">
    <property type="entry name" value="TypeII_TA_RNase_PINc/VapC"/>
</dbReference>
<proteinExistence type="inferred from homology"/>
<feature type="binding site" evidence="6">
    <location>
        <position position="96"/>
    </location>
    <ligand>
        <name>Mg(2+)</name>
        <dbReference type="ChEBI" id="CHEBI:18420"/>
    </ligand>
</feature>
<comment type="cofactor">
    <cofactor evidence="6">
        <name>Mg(2+)</name>
        <dbReference type="ChEBI" id="CHEBI:18420"/>
    </cofactor>
</comment>
<dbReference type="GO" id="GO:0016787">
    <property type="term" value="F:hydrolase activity"/>
    <property type="evidence" value="ECO:0007669"/>
    <property type="project" value="UniProtKB-KW"/>
</dbReference>
<dbReference type="PANTHER" id="PTHR35901">
    <property type="entry name" value="RIBONUCLEASE VAPC3"/>
    <property type="match status" value="1"/>
</dbReference>
<dbReference type="Proteomes" id="UP000182977">
    <property type="component" value="Chromosome I"/>
</dbReference>
<evidence type="ECO:0000259" key="7">
    <source>
        <dbReference type="Pfam" id="PF01850"/>
    </source>
</evidence>
<keyword evidence="6" id="KW-0800">Toxin</keyword>
<evidence type="ECO:0000256" key="4">
    <source>
        <dbReference type="ARBA" id="ARBA00022801"/>
    </source>
</evidence>
<evidence type="ECO:0000256" key="3">
    <source>
        <dbReference type="ARBA" id="ARBA00022723"/>
    </source>
</evidence>
<comment type="similarity">
    <text evidence="6">Belongs to the PINc/VapC protein family.</text>
</comment>
<evidence type="ECO:0000256" key="5">
    <source>
        <dbReference type="ARBA" id="ARBA00022842"/>
    </source>
</evidence>
<dbReference type="Pfam" id="PF01850">
    <property type="entry name" value="PIN"/>
    <property type="match status" value="1"/>
</dbReference>
<comment type="function">
    <text evidence="6">Toxic component of a toxin-antitoxin (TA) system. An RNase.</text>
</comment>
<feature type="domain" description="PIN" evidence="7">
    <location>
        <begin position="3"/>
        <end position="122"/>
    </location>
</feature>
<keyword evidence="1 6" id="KW-1277">Toxin-antitoxin system</keyword>
<evidence type="ECO:0000256" key="2">
    <source>
        <dbReference type="ARBA" id="ARBA00022722"/>
    </source>
</evidence>
<feature type="binding site" evidence="6">
    <location>
        <position position="5"/>
    </location>
    <ligand>
        <name>Mg(2+)</name>
        <dbReference type="ChEBI" id="CHEBI:18420"/>
    </ligand>
</feature>
<dbReference type="InterPro" id="IPR044153">
    <property type="entry name" value="PIN_Pae0151-like"/>
</dbReference>
<dbReference type="GO" id="GO:0000287">
    <property type="term" value="F:magnesium ion binding"/>
    <property type="evidence" value="ECO:0007669"/>
    <property type="project" value="UniProtKB-UniRule"/>
</dbReference>
<evidence type="ECO:0000256" key="1">
    <source>
        <dbReference type="ARBA" id="ARBA00022649"/>
    </source>
</evidence>
<dbReference type="RefSeq" id="WP_046767330.1">
    <property type="nucleotide sequence ID" value="NZ_KQ061221.1"/>
</dbReference>
<dbReference type="EMBL" id="LT629791">
    <property type="protein sequence ID" value="SDU59055.1"/>
    <property type="molecule type" value="Genomic_DNA"/>
</dbReference>
<dbReference type="AlphaFoldDB" id="A0A1H2JSQ8"/>
<keyword evidence="5 6" id="KW-0460">Magnesium</keyword>
<dbReference type="InterPro" id="IPR022907">
    <property type="entry name" value="VapC_family"/>
</dbReference>
<keyword evidence="2 6" id="KW-0540">Nuclease</keyword>
<dbReference type="GO" id="GO:0090729">
    <property type="term" value="F:toxin activity"/>
    <property type="evidence" value="ECO:0007669"/>
    <property type="project" value="UniProtKB-KW"/>
</dbReference>
<dbReference type="InterPro" id="IPR002716">
    <property type="entry name" value="PIN_dom"/>
</dbReference>
<evidence type="ECO:0000256" key="6">
    <source>
        <dbReference type="HAMAP-Rule" id="MF_00265"/>
    </source>
</evidence>
<keyword evidence="4 6" id="KW-0378">Hydrolase</keyword>
<dbReference type="PANTHER" id="PTHR35901:SF1">
    <property type="entry name" value="EXONUCLEASE VAPC9"/>
    <property type="match status" value="1"/>
</dbReference>
<dbReference type="Gene3D" id="3.40.50.1010">
    <property type="entry name" value="5'-nuclease"/>
    <property type="match status" value="1"/>
</dbReference>
<dbReference type="EC" id="3.1.-.-" evidence="6"/>
<protein>
    <recommendedName>
        <fullName evidence="6">Ribonuclease VapC</fullName>
        <shortName evidence="6">RNase VapC</shortName>
        <ecNumber evidence="6">3.1.-.-</ecNumber>
    </recommendedName>
    <alternativeName>
        <fullName evidence="6">Toxin VapC</fullName>
    </alternativeName>
</protein>
<dbReference type="GO" id="GO:0004540">
    <property type="term" value="F:RNA nuclease activity"/>
    <property type="evidence" value="ECO:0007669"/>
    <property type="project" value="InterPro"/>
</dbReference>
<dbReference type="STRING" id="419479.SAMN04488563_3000"/>
<accession>A0A1H2JSQ8</accession>
<dbReference type="SUPFAM" id="SSF88723">
    <property type="entry name" value="PIN domain-like"/>
    <property type="match status" value="1"/>
</dbReference>
<evidence type="ECO:0000313" key="8">
    <source>
        <dbReference type="EMBL" id="SDU59055.1"/>
    </source>
</evidence>
<keyword evidence="3 6" id="KW-0479">Metal-binding</keyword>
<reference evidence="9" key="1">
    <citation type="submission" date="2016-10" db="EMBL/GenBank/DDBJ databases">
        <authorList>
            <person name="Varghese N."/>
            <person name="Submissions S."/>
        </authorList>
    </citation>
    <scope>NUCLEOTIDE SEQUENCE [LARGE SCALE GENOMIC DNA]</scope>
    <source>
        <strain evidence="9">DSM 45079</strain>
    </source>
</reference>
<name>A0A1H2JSQ8_9ACTN</name>
<gene>
    <name evidence="6" type="primary">vapC</name>
    <name evidence="8" type="ORF">SAMN04488563_3000</name>
</gene>
<sequence length="134" mass="14761">MTVVDASVVVRLLQAREDDELLRKRIATSDRGLHAPAHLDIEVLSAISGLARGGKVHAYRAARMADQLALLRITRHPVAQFGRRLLKLRDNFTVYDAAYLVLAETLGCPLLTCDTKVARAPKGAHRAEIHTYPA</sequence>
<organism evidence="8 9">
    <name type="scientific">Jiangella alkaliphila</name>
    <dbReference type="NCBI Taxonomy" id="419479"/>
    <lineage>
        <taxon>Bacteria</taxon>
        <taxon>Bacillati</taxon>
        <taxon>Actinomycetota</taxon>
        <taxon>Actinomycetes</taxon>
        <taxon>Jiangellales</taxon>
        <taxon>Jiangellaceae</taxon>
        <taxon>Jiangella</taxon>
    </lineage>
</organism>
<dbReference type="HAMAP" id="MF_00265">
    <property type="entry name" value="VapC_Nob1"/>
    <property type="match status" value="1"/>
</dbReference>
<keyword evidence="9" id="KW-1185">Reference proteome</keyword>
<dbReference type="CDD" id="cd09873">
    <property type="entry name" value="PIN_Pae0151-like"/>
    <property type="match status" value="1"/>
</dbReference>
<dbReference type="InterPro" id="IPR029060">
    <property type="entry name" value="PIN-like_dom_sf"/>
</dbReference>
<evidence type="ECO:0000313" key="9">
    <source>
        <dbReference type="Proteomes" id="UP000182977"/>
    </source>
</evidence>